<name>A0A842HSP8_9BURK</name>
<evidence type="ECO:0000313" key="1">
    <source>
        <dbReference type="EMBL" id="MBC2771196.1"/>
    </source>
</evidence>
<proteinExistence type="predicted"/>
<dbReference type="RefSeq" id="WP_185780791.1">
    <property type="nucleotide sequence ID" value="NZ_JACJUU010000029.1"/>
</dbReference>
<accession>A0A842HSP8</accession>
<dbReference type="EMBL" id="JACJUU010000029">
    <property type="protein sequence ID" value="MBC2771196.1"/>
    <property type="molecule type" value="Genomic_DNA"/>
</dbReference>
<gene>
    <name evidence="1" type="ORF">GTU67_14965</name>
</gene>
<sequence>MQKARDALRKAASDQRRFDTRGKVVLGGFTMGIARSNSSFAQQLLQALNTAKLREQDKEALADFRKELMLICSGHAKAQQNQNVG</sequence>
<keyword evidence="2" id="KW-1185">Reference proteome</keyword>
<protein>
    <submittedName>
        <fullName evidence="1">Uncharacterized protein</fullName>
    </submittedName>
</protein>
<reference evidence="1 2" key="1">
    <citation type="submission" date="2020-08" db="EMBL/GenBank/DDBJ databases">
        <title>Paraeoetvoesia sp. YC-7-48 draft genome sequence.</title>
        <authorList>
            <person name="Yao L."/>
        </authorList>
    </citation>
    <scope>NUCLEOTIDE SEQUENCE [LARGE SCALE GENOMIC DNA]</scope>
    <source>
        <strain evidence="2">YC-7-48</strain>
    </source>
</reference>
<dbReference type="AlphaFoldDB" id="A0A842HSP8"/>
<evidence type="ECO:0000313" key="2">
    <source>
        <dbReference type="Proteomes" id="UP000545386"/>
    </source>
</evidence>
<organism evidence="1 2">
    <name type="scientific">Pusillimonas minor</name>
    <dbReference type="NCBI Taxonomy" id="2697024"/>
    <lineage>
        <taxon>Bacteria</taxon>
        <taxon>Pseudomonadati</taxon>
        <taxon>Pseudomonadota</taxon>
        <taxon>Betaproteobacteria</taxon>
        <taxon>Burkholderiales</taxon>
        <taxon>Alcaligenaceae</taxon>
        <taxon>Pusillimonas</taxon>
    </lineage>
</organism>
<comment type="caution">
    <text evidence="1">The sequence shown here is derived from an EMBL/GenBank/DDBJ whole genome shotgun (WGS) entry which is preliminary data.</text>
</comment>
<dbReference type="Proteomes" id="UP000545386">
    <property type="component" value="Unassembled WGS sequence"/>
</dbReference>